<dbReference type="InterPro" id="IPR041780">
    <property type="entry name" value="MPP_PrpE-like"/>
</dbReference>
<dbReference type="EMBL" id="CP071793">
    <property type="protein sequence ID" value="QTD52451.1"/>
    <property type="molecule type" value="Genomic_DNA"/>
</dbReference>
<dbReference type="Proteomes" id="UP000663929">
    <property type="component" value="Chromosome"/>
</dbReference>
<dbReference type="Gene3D" id="3.30.470.30">
    <property type="entry name" value="DNA ligase/mRNA capping enzyme"/>
    <property type="match status" value="2"/>
</dbReference>
<keyword evidence="3" id="KW-0808">Transferase</keyword>
<dbReference type="CDD" id="cd07423">
    <property type="entry name" value="MPP_Prp_like"/>
    <property type="match status" value="1"/>
</dbReference>
<dbReference type="SUPFAM" id="SSF52540">
    <property type="entry name" value="P-loop containing nucleoside triphosphate hydrolases"/>
    <property type="match status" value="1"/>
</dbReference>
<name>A0A8A4TTP4_SULCO</name>
<sequence length="860" mass="97111">MKLHIPQLSLVAMVGTSGSGKSTFARTHFLETEIVSSDRCRALVCDDETNQEISADAFDLLYYTVSKRLSLGKLTVIDATNVQQEGRKRLIRTAREHHVLPVAIVLDMPRDLCYARNENRPNRDFGPHVIRNQYSDLRRSIKRLKSEGFRQVYVLRTPEDVENVAIVRDRMWTDYRHEAGPFDLIGDVHGCFDELVALLGKLGYAVDLEPGDADHEPRYRVSPPESRRVVFLGDLVDRGPASHKVLRLAMDMVDQGVAFCVPGNHEAKLSRKLRGANAKMSHGLAATMEQLETESDAFRERVVRFIDGLVSHMVLDGGRLVVAHAGMKEAYAGRASGVVRSFALFGETTGETDEYGLPVRYDWARDYRGKASVVYGHTPVRYAEWLNRTICIDTGCVFGGKLTALRWPERDLVEVPAKEVYYEPVKPLDDQRETGLSVQQQEDRLLNIEDVLGKRLVSSVTSELGYNVMIREEHAMAAMETLSRFAVDPRWLIYLPPTMAPSETSKQPGYLEHPAEALAYYRKCEVPQVVCEEKHMGSRAVVHICRDAETARRRFGVESGAIGVCYTRTGRSFFARPEMETELLERLGAAMTRADLWSSLNSDWFSLDCELMPWSAKGLDLLKNQYGSVACAANVSLAKGAEALKCALDRGVAAEALAAAWSRRAENAQRFHDAYQPYCWRVDNLDDLRLAPFHLLASEGGVHADKSHEWHMRTLARLAETGDPILTRTRHRIVDLEDAEAEADLIRWWTELTEAGGEGMVVKPMSFVSRRPGQHLIQPAVKCRGRAYLRIIYGPDYDLPENLARLRQRRLHHKQRTALREFVLGIEGLTRFVRREPLRRVHECSLGVLALESQPVDPRL</sequence>
<dbReference type="GO" id="GO:0016301">
    <property type="term" value="F:kinase activity"/>
    <property type="evidence" value="ECO:0007669"/>
    <property type="project" value="UniProtKB-KW"/>
</dbReference>
<dbReference type="RefSeq" id="WP_237382560.1">
    <property type="nucleotide sequence ID" value="NZ_CP071793.1"/>
</dbReference>
<dbReference type="SUPFAM" id="SSF56300">
    <property type="entry name" value="Metallo-dependent phosphatases"/>
    <property type="match status" value="1"/>
</dbReference>
<dbReference type="SUPFAM" id="SSF56091">
    <property type="entry name" value="DNA ligase/mRNA capping enzyme, catalytic domain"/>
    <property type="match status" value="1"/>
</dbReference>
<dbReference type="Gene3D" id="3.60.21.10">
    <property type="match status" value="1"/>
</dbReference>
<feature type="domain" description="Calcineurin-like phosphoesterase" evidence="1">
    <location>
        <begin position="181"/>
        <end position="384"/>
    </location>
</feature>
<proteinExistence type="predicted"/>
<dbReference type="GO" id="GO:0005737">
    <property type="term" value="C:cytoplasm"/>
    <property type="evidence" value="ECO:0007669"/>
    <property type="project" value="TreeGrafter"/>
</dbReference>
<dbReference type="InterPro" id="IPR004843">
    <property type="entry name" value="Calcineurin-like_PHP"/>
</dbReference>
<dbReference type="InterPro" id="IPR032380">
    <property type="entry name" value="PNKP_ligase_dom"/>
</dbReference>
<keyword evidence="4" id="KW-1185">Reference proteome</keyword>
<protein>
    <submittedName>
        <fullName evidence="3">Polynucleotide kinase-phosphatase</fullName>
    </submittedName>
</protein>
<reference evidence="3" key="1">
    <citation type="submission" date="2021-03" db="EMBL/GenBank/DDBJ databases">
        <title>Acanthopleuribacteraceae sp. M133.</title>
        <authorList>
            <person name="Wang G."/>
        </authorList>
    </citation>
    <scope>NUCLEOTIDE SEQUENCE</scope>
    <source>
        <strain evidence="3">M133</strain>
    </source>
</reference>
<dbReference type="AlphaFoldDB" id="A0A8A4TTP4"/>
<evidence type="ECO:0000259" key="1">
    <source>
        <dbReference type="Pfam" id="PF00149"/>
    </source>
</evidence>
<dbReference type="KEGG" id="scor:J3U87_08265"/>
<dbReference type="InterPro" id="IPR006186">
    <property type="entry name" value="Ser/Thr-sp_prot-phosphatase"/>
</dbReference>
<dbReference type="PANTHER" id="PTHR42850:SF7">
    <property type="entry name" value="BIS(5'-NUCLEOSYL)-TETRAPHOSPHATASE PRPE [ASYMMETRICAL]"/>
    <property type="match status" value="1"/>
</dbReference>
<evidence type="ECO:0000259" key="2">
    <source>
        <dbReference type="Pfam" id="PF16542"/>
    </source>
</evidence>
<evidence type="ECO:0000313" key="3">
    <source>
        <dbReference type="EMBL" id="QTD52451.1"/>
    </source>
</evidence>
<dbReference type="Pfam" id="PF16542">
    <property type="entry name" value="PNKP_ligase"/>
    <property type="match status" value="1"/>
</dbReference>
<evidence type="ECO:0000313" key="4">
    <source>
        <dbReference type="Proteomes" id="UP000663929"/>
    </source>
</evidence>
<dbReference type="Pfam" id="PF00149">
    <property type="entry name" value="Metallophos"/>
    <property type="match status" value="1"/>
</dbReference>
<accession>A0A8A4TTP4</accession>
<dbReference type="InterPro" id="IPR050126">
    <property type="entry name" value="Ap4A_hydrolase"/>
</dbReference>
<dbReference type="PANTHER" id="PTHR42850">
    <property type="entry name" value="METALLOPHOSPHOESTERASE"/>
    <property type="match status" value="1"/>
</dbReference>
<keyword evidence="3" id="KW-0418">Kinase</keyword>
<dbReference type="Gene3D" id="3.40.50.300">
    <property type="entry name" value="P-loop containing nucleotide triphosphate hydrolases"/>
    <property type="match status" value="1"/>
</dbReference>
<organism evidence="3 4">
    <name type="scientific">Sulfidibacter corallicola</name>
    <dbReference type="NCBI Taxonomy" id="2818388"/>
    <lineage>
        <taxon>Bacteria</taxon>
        <taxon>Pseudomonadati</taxon>
        <taxon>Acidobacteriota</taxon>
        <taxon>Holophagae</taxon>
        <taxon>Acanthopleuribacterales</taxon>
        <taxon>Acanthopleuribacteraceae</taxon>
        <taxon>Sulfidibacter</taxon>
    </lineage>
</organism>
<dbReference type="GO" id="GO:0016791">
    <property type="term" value="F:phosphatase activity"/>
    <property type="evidence" value="ECO:0007669"/>
    <property type="project" value="TreeGrafter"/>
</dbReference>
<dbReference type="InterPro" id="IPR024028">
    <property type="entry name" value="PNKP_bac"/>
</dbReference>
<dbReference type="PRINTS" id="PR00114">
    <property type="entry name" value="STPHPHTASE"/>
</dbReference>
<dbReference type="InterPro" id="IPR027417">
    <property type="entry name" value="P-loop_NTPase"/>
</dbReference>
<gene>
    <name evidence="3" type="ORF">J3U87_08265</name>
</gene>
<dbReference type="Pfam" id="PF13671">
    <property type="entry name" value="AAA_33"/>
    <property type="match status" value="1"/>
</dbReference>
<feature type="domain" description="Polynucleotide kinase-phosphatase ligase" evidence="2">
    <location>
        <begin position="477"/>
        <end position="855"/>
    </location>
</feature>
<dbReference type="InterPro" id="IPR029052">
    <property type="entry name" value="Metallo-depent_PP-like"/>
</dbReference>
<dbReference type="NCBIfam" id="TIGR04075">
    <property type="entry name" value="bacter_Pnkp"/>
    <property type="match status" value="1"/>
</dbReference>